<evidence type="ECO:0000313" key="2">
    <source>
        <dbReference type="Proteomes" id="UP001320972"/>
    </source>
</evidence>
<keyword evidence="2" id="KW-1185">Reference proteome</keyword>
<reference evidence="1 2" key="1">
    <citation type="submission" date="2022-09" db="EMBL/GenBank/DDBJ databases">
        <title>Enrichment on poylsaccharides allowed isolation of novel metabolic and taxonomic groups of Haloarchaea.</title>
        <authorList>
            <person name="Sorokin D.Y."/>
            <person name="Elcheninov A.G."/>
            <person name="Khizhniak T.V."/>
            <person name="Kolganova T.V."/>
            <person name="Kublanov I.V."/>
        </authorList>
    </citation>
    <scope>NUCLEOTIDE SEQUENCE [LARGE SCALE GENOMIC DNA]</scope>
    <source>
        <strain evidence="1 2">AArc-m2/3/4</strain>
    </source>
</reference>
<organism evidence="1 2">
    <name type="scientific">Natronoglomus mannanivorans</name>
    <dbReference type="NCBI Taxonomy" id="2979990"/>
    <lineage>
        <taxon>Archaea</taxon>
        <taxon>Methanobacteriati</taxon>
        <taxon>Methanobacteriota</taxon>
        <taxon>Stenosarchaea group</taxon>
        <taxon>Halobacteria</taxon>
        <taxon>Halobacteriales</taxon>
        <taxon>Natrialbaceae</taxon>
        <taxon>Natronoglomus</taxon>
    </lineage>
</organism>
<dbReference type="Proteomes" id="UP001320972">
    <property type="component" value="Unassembled WGS sequence"/>
</dbReference>
<comment type="caution">
    <text evidence="1">The sequence shown here is derived from an EMBL/GenBank/DDBJ whole genome shotgun (WGS) entry which is preliminary data.</text>
</comment>
<dbReference type="RefSeq" id="WP_338008214.1">
    <property type="nucleotide sequence ID" value="NZ_JAOPKB010000008.1"/>
</dbReference>
<protein>
    <submittedName>
        <fullName evidence="1">Uncharacterized protein</fullName>
    </submittedName>
</protein>
<evidence type="ECO:0000313" key="1">
    <source>
        <dbReference type="EMBL" id="MCU4973931.1"/>
    </source>
</evidence>
<accession>A0ABT2QG89</accession>
<gene>
    <name evidence="1" type="ORF">OB955_14440</name>
</gene>
<proteinExistence type="predicted"/>
<sequence length="102" mass="12106">MTDQRYELSYTLSTDVCIHERWLINWALEWIDDENVTQLRVFRDEQTNTTQFEILVDVTNGEAAKQSLEGQRYLLECLEETVDTFEIVRHRNGSTDRSIFES</sequence>
<dbReference type="EMBL" id="JAOPKB010000008">
    <property type="protein sequence ID" value="MCU4973931.1"/>
    <property type="molecule type" value="Genomic_DNA"/>
</dbReference>
<name>A0ABT2QG89_9EURY</name>